<evidence type="ECO:0000313" key="2">
    <source>
        <dbReference type="Proteomes" id="UP001341840"/>
    </source>
</evidence>
<dbReference type="SUPFAM" id="SSF51206">
    <property type="entry name" value="cAMP-binding domain-like"/>
    <property type="match status" value="1"/>
</dbReference>
<feature type="non-terminal residue" evidence="1">
    <location>
        <position position="54"/>
    </location>
</feature>
<name>A0ABU6ZNB8_9FABA</name>
<keyword evidence="1" id="KW-0418">Kinase</keyword>
<dbReference type="EMBL" id="JASCZI010272782">
    <property type="protein sequence ID" value="MED6223475.1"/>
    <property type="molecule type" value="Genomic_DNA"/>
</dbReference>
<dbReference type="Proteomes" id="UP001341840">
    <property type="component" value="Unassembled WGS sequence"/>
</dbReference>
<gene>
    <name evidence="1" type="primary">AKT2_4</name>
    <name evidence="1" type="ORF">PIB30_074339</name>
</gene>
<organism evidence="1 2">
    <name type="scientific">Stylosanthes scabra</name>
    <dbReference type="NCBI Taxonomy" id="79078"/>
    <lineage>
        <taxon>Eukaryota</taxon>
        <taxon>Viridiplantae</taxon>
        <taxon>Streptophyta</taxon>
        <taxon>Embryophyta</taxon>
        <taxon>Tracheophyta</taxon>
        <taxon>Spermatophyta</taxon>
        <taxon>Magnoliopsida</taxon>
        <taxon>eudicotyledons</taxon>
        <taxon>Gunneridae</taxon>
        <taxon>Pentapetalae</taxon>
        <taxon>rosids</taxon>
        <taxon>fabids</taxon>
        <taxon>Fabales</taxon>
        <taxon>Fabaceae</taxon>
        <taxon>Papilionoideae</taxon>
        <taxon>50 kb inversion clade</taxon>
        <taxon>dalbergioids sensu lato</taxon>
        <taxon>Dalbergieae</taxon>
        <taxon>Pterocarpus clade</taxon>
        <taxon>Stylosanthes</taxon>
    </lineage>
</organism>
<comment type="caution">
    <text evidence="1">The sequence shown here is derived from an EMBL/GenBank/DDBJ whole genome shotgun (WGS) entry which is preliminary data.</text>
</comment>
<keyword evidence="1" id="KW-0808">Transferase</keyword>
<dbReference type="InterPro" id="IPR018490">
    <property type="entry name" value="cNMP-bd_dom_sf"/>
</dbReference>
<keyword evidence="2" id="KW-1185">Reference proteome</keyword>
<protein>
    <submittedName>
        <fullName evidence="1">RAC-beta serine/threonine-protein kinase</fullName>
    </submittedName>
</protein>
<sequence>MKEKYLPPRKDIIMLNKVQNDVYIIVSGEVEFIDCVMKKDCLGDPTNRRHVWRG</sequence>
<proteinExistence type="predicted"/>
<accession>A0ABU6ZNB8</accession>
<reference evidence="1 2" key="1">
    <citation type="journal article" date="2023" name="Plants (Basel)">
        <title>Bridging the Gap: Combining Genomics and Transcriptomics Approaches to Understand Stylosanthes scabra, an Orphan Legume from the Brazilian Caatinga.</title>
        <authorList>
            <person name="Ferreira-Neto J.R.C."/>
            <person name="da Silva M.D."/>
            <person name="Binneck E."/>
            <person name="de Melo N.F."/>
            <person name="da Silva R.H."/>
            <person name="de Melo A.L.T.M."/>
            <person name="Pandolfi V."/>
            <person name="Bustamante F.O."/>
            <person name="Brasileiro-Vidal A.C."/>
            <person name="Benko-Iseppon A.M."/>
        </authorList>
    </citation>
    <scope>NUCLEOTIDE SEQUENCE [LARGE SCALE GENOMIC DNA]</scope>
    <source>
        <tissue evidence="1">Leaves</tissue>
    </source>
</reference>
<dbReference type="GO" id="GO:0016301">
    <property type="term" value="F:kinase activity"/>
    <property type="evidence" value="ECO:0007669"/>
    <property type="project" value="UniProtKB-KW"/>
</dbReference>
<evidence type="ECO:0000313" key="1">
    <source>
        <dbReference type="EMBL" id="MED6223475.1"/>
    </source>
</evidence>